<dbReference type="KEGG" id="bmic:B661_pgp04"/>
<gene>
    <name evidence="9" type="primary">rpoC1</name>
</gene>
<keyword evidence="9" id="KW-0934">Plastid</keyword>
<organism evidence="9 10">
    <name type="scientific">Babesia microti (strain RI)</name>
    <dbReference type="NCBI Taxonomy" id="1133968"/>
    <lineage>
        <taxon>Eukaryota</taxon>
        <taxon>Sar</taxon>
        <taxon>Alveolata</taxon>
        <taxon>Apicomplexa</taxon>
        <taxon>Aconoidasida</taxon>
        <taxon>Piroplasmida</taxon>
        <taxon>Babesiidae</taxon>
        <taxon>Babesia</taxon>
    </lineage>
</organism>
<dbReference type="VEuPathDB" id="PiroplasmaDB:BmR1_api00540"/>
<dbReference type="SMART" id="SM00663">
    <property type="entry name" value="RPOLA_N"/>
    <property type="match status" value="1"/>
</dbReference>
<evidence type="ECO:0000256" key="5">
    <source>
        <dbReference type="ARBA" id="ARBA00022695"/>
    </source>
</evidence>
<keyword evidence="5" id="KW-0548">Nucleotidyltransferase</keyword>
<keyword evidence="9" id="KW-0933">Apicoplast</keyword>
<evidence type="ECO:0000256" key="1">
    <source>
        <dbReference type="ARBA" id="ARBA00004026"/>
    </source>
</evidence>
<dbReference type="SUPFAM" id="SSF64484">
    <property type="entry name" value="beta and beta-prime subunits of DNA dependent RNA-polymerase"/>
    <property type="match status" value="1"/>
</dbReference>
<geneLocation type="apicoplast" evidence="9"/>
<name>A0A068W7L5_BABMR</name>
<reference evidence="9" key="1">
    <citation type="submission" date="2014-04" db="EMBL/GenBank/DDBJ databases">
        <title>Structure and function of the apicoplast genome of the human pathogen Babesia microti.</title>
        <authorList>
            <person name="Garg A."/>
            <person name="Stein A."/>
            <person name="Zhao W."/>
            <person name="Dwivedi A."/>
            <person name="Frutos R."/>
            <person name="Cornillot E."/>
            <person name="Ben Mamoun C."/>
        </authorList>
    </citation>
    <scope>NUCLEOTIDE SEQUENCE [LARGE SCALE GENOMIC DNA]</scope>
    <source>
        <strain evidence="9">RI</strain>
    </source>
</reference>
<dbReference type="Pfam" id="PF00623">
    <property type="entry name" value="RNA_pol_Rpb1_2"/>
    <property type="match status" value="2"/>
</dbReference>
<dbReference type="InterPro" id="IPR006592">
    <property type="entry name" value="RNA_pol_N"/>
</dbReference>
<dbReference type="OrthoDB" id="35434at2759"/>
<dbReference type="AlphaFoldDB" id="A0A068W7L5"/>
<evidence type="ECO:0000256" key="6">
    <source>
        <dbReference type="ARBA" id="ARBA00023163"/>
    </source>
</evidence>
<dbReference type="GO" id="GO:0003677">
    <property type="term" value="F:DNA binding"/>
    <property type="evidence" value="ECO:0007669"/>
    <property type="project" value="InterPro"/>
</dbReference>
<comment type="catalytic activity">
    <reaction evidence="7">
        <text>RNA(n) + a ribonucleoside 5'-triphosphate = RNA(n+1) + diphosphate</text>
        <dbReference type="Rhea" id="RHEA:21248"/>
        <dbReference type="Rhea" id="RHEA-COMP:14527"/>
        <dbReference type="Rhea" id="RHEA-COMP:17342"/>
        <dbReference type="ChEBI" id="CHEBI:33019"/>
        <dbReference type="ChEBI" id="CHEBI:61557"/>
        <dbReference type="ChEBI" id="CHEBI:140395"/>
        <dbReference type="EC" id="2.7.7.6"/>
    </reaction>
</comment>
<sequence>MLKLLSSYDICKLIIRKYYNKIIIGIVSSPLTLNIKTSSPFNYGLFCEKIFDYIKYCNICKNNYFNINRLDCNYCCFCNNILKYNKYRKYRFGAILLNFPILINNKLLELYLYKNYIKNIKYIVYENSEFNYTNSEFIIKNFLNKISKFILYNNNFITYFNNKKLIYYLNNNLIKNIFILLFPITPTNTRKLSNNKYTINNIYSKLIEINNIINYKYNTNSYNINKLINIFKLYKLINNIISIDKNFLINKTSLLNLKKKNGILKQQLLGCRSDFSSRTVIIPGSDININNIGIPLNIVKYILSGYLIHNNNNKITTNNFKIQLNNIIKYNYIIANRPPTLHKMNIQSFSPIIIENKAIKLSPLTCLGYNADFDGDQMSLFAPYYKSSNIESKIKLRFLSNIMSPTTLKNLSIPTQGILVGYLNLAIIHEIYFYKNLNNYFNLNLIDILETYNIYCNSLNSEHKIFIKIKNKFELITINRSIIKFNNTIFNLY</sequence>
<dbReference type="EC" id="2.7.7.6" evidence="2"/>
<feature type="domain" description="RNA polymerase N-terminal" evidence="8">
    <location>
        <begin position="175"/>
        <end position="426"/>
    </location>
</feature>
<dbReference type="GO" id="GO:0006351">
    <property type="term" value="P:DNA-templated transcription"/>
    <property type="evidence" value="ECO:0007669"/>
    <property type="project" value="InterPro"/>
</dbReference>
<dbReference type="PANTHER" id="PTHR19376">
    <property type="entry name" value="DNA-DIRECTED RNA POLYMERASE"/>
    <property type="match status" value="1"/>
</dbReference>
<comment type="function">
    <text evidence="1">DNA-dependent RNA polymerase catalyzes the transcription of DNA into RNA using the four ribonucleoside triphosphates as substrates.</text>
</comment>
<dbReference type="EMBL" id="LK028575">
    <property type="protein sequence ID" value="CDR32613.1"/>
    <property type="molecule type" value="Genomic_DNA"/>
</dbReference>
<evidence type="ECO:0000259" key="8">
    <source>
        <dbReference type="SMART" id="SM00663"/>
    </source>
</evidence>
<dbReference type="PANTHER" id="PTHR19376:SF54">
    <property type="entry name" value="DNA-DIRECTED RNA POLYMERASE SUBUNIT BETA"/>
    <property type="match status" value="1"/>
</dbReference>
<evidence type="ECO:0000256" key="2">
    <source>
        <dbReference type="ARBA" id="ARBA00012418"/>
    </source>
</evidence>
<dbReference type="RefSeq" id="YP_009363182.1">
    <property type="nucleotide sequence ID" value="NC_034636.1"/>
</dbReference>
<keyword evidence="4" id="KW-0808">Transferase</keyword>
<dbReference type="InterPro" id="IPR000722">
    <property type="entry name" value="RNA_pol_asu"/>
</dbReference>
<proteinExistence type="predicted"/>
<evidence type="ECO:0000256" key="7">
    <source>
        <dbReference type="ARBA" id="ARBA00048552"/>
    </source>
</evidence>
<dbReference type="InterPro" id="IPR045867">
    <property type="entry name" value="DNA-dir_RpoC_beta_prime"/>
</dbReference>
<dbReference type="Proteomes" id="UP000002899">
    <property type="component" value="Apicoplast Pltd"/>
</dbReference>
<evidence type="ECO:0000313" key="9">
    <source>
        <dbReference type="EMBL" id="CDR32613.1"/>
    </source>
</evidence>
<dbReference type="GO" id="GO:0000428">
    <property type="term" value="C:DNA-directed RNA polymerase complex"/>
    <property type="evidence" value="ECO:0007669"/>
    <property type="project" value="UniProtKB-KW"/>
</dbReference>
<keyword evidence="6" id="KW-0804">Transcription</keyword>
<dbReference type="GeneID" id="32877943"/>
<evidence type="ECO:0000313" key="10">
    <source>
        <dbReference type="Proteomes" id="UP000002899"/>
    </source>
</evidence>
<evidence type="ECO:0000256" key="4">
    <source>
        <dbReference type="ARBA" id="ARBA00022679"/>
    </source>
</evidence>
<dbReference type="Gene3D" id="2.40.40.20">
    <property type="match status" value="1"/>
</dbReference>
<dbReference type="GO" id="GO:0003899">
    <property type="term" value="F:DNA-directed RNA polymerase activity"/>
    <property type="evidence" value="ECO:0007669"/>
    <property type="project" value="UniProtKB-EC"/>
</dbReference>
<protein>
    <recommendedName>
        <fullName evidence="2">DNA-directed RNA polymerase</fullName>
        <ecNumber evidence="2">2.7.7.6</ecNumber>
    </recommendedName>
</protein>
<evidence type="ECO:0000256" key="3">
    <source>
        <dbReference type="ARBA" id="ARBA00022478"/>
    </source>
</evidence>
<keyword evidence="10" id="KW-1185">Reference proteome</keyword>
<accession>A0A068W7L5</accession>
<keyword evidence="3 9" id="KW-0240">DNA-directed RNA polymerase</keyword>